<reference evidence="1" key="2">
    <citation type="submission" date="2025-09" db="UniProtKB">
        <authorList>
            <consortium name="EnsemblPlants"/>
        </authorList>
    </citation>
    <scope>IDENTIFICATION</scope>
</reference>
<accession>A0ACD5Z690</accession>
<sequence length="120" mass="13252">MTPRPPVPHPSKIPSQLKKRERVNSIHLDSGLPSMAHSKIAVTALCFFLLLAVGFGKKPMPCERPSQSFKLPQCEFAPCNAACISEDYKGGYCKEVRDVGCLCTNYCHDGEAPKREISMN</sequence>
<evidence type="ECO:0000313" key="2">
    <source>
        <dbReference type="Proteomes" id="UP001732700"/>
    </source>
</evidence>
<organism evidence="1 2">
    <name type="scientific">Avena sativa</name>
    <name type="common">Oat</name>
    <dbReference type="NCBI Taxonomy" id="4498"/>
    <lineage>
        <taxon>Eukaryota</taxon>
        <taxon>Viridiplantae</taxon>
        <taxon>Streptophyta</taxon>
        <taxon>Embryophyta</taxon>
        <taxon>Tracheophyta</taxon>
        <taxon>Spermatophyta</taxon>
        <taxon>Magnoliopsida</taxon>
        <taxon>Liliopsida</taxon>
        <taxon>Poales</taxon>
        <taxon>Poaceae</taxon>
        <taxon>BOP clade</taxon>
        <taxon>Pooideae</taxon>
        <taxon>Poodae</taxon>
        <taxon>Poeae</taxon>
        <taxon>Poeae Chloroplast Group 1 (Aveneae type)</taxon>
        <taxon>Aveninae</taxon>
        <taxon>Avena</taxon>
    </lineage>
</organism>
<name>A0ACD5Z690_AVESA</name>
<protein>
    <submittedName>
        <fullName evidence="1">Uncharacterized protein</fullName>
    </submittedName>
</protein>
<dbReference type="Proteomes" id="UP001732700">
    <property type="component" value="Chromosome 6C"/>
</dbReference>
<dbReference type="EnsemblPlants" id="AVESA.00010b.r2.6CG1111490.1">
    <property type="protein sequence ID" value="AVESA.00010b.r2.6CG1111490.1.CDS"/>
    <property type="gene ID" value="AVESA.00010b.r2.6CG1111490"/>
</dbReference>
<evidence type="ECO:0000313" key="1">
    <source>
        <dbReference type="EnsemblPlants" id="AVESA.00010b.r2.6CG1111490.1.CDS"/>
    </source>
</evidence>
<proteinExistence type="predicted"/>
<keyword evidence="2" id="KW-1185">Reference proteome</keyword>
<reference evidence="1" key="1">
    <citation type="submission" date="2021-05" db="EMBL/GenBank/DDBJ databases">
        <authorList>
            <person name="Scholz U."/>
            <person name="Mascher M."/>
            <person name="Fiebig A."/>
        </authorList>
    </citation>
    <scope>NUCLEOTIDE SEQUENCE [LARGE SCALE GENOMIC DNA]</scope>
</reference>